<dbReference type="SUPFAM" id="SSF48403">
    <property type="entry name" value="Ankyrin repeat"/>
    <property type="match status" value="1"/>
</dbReference>
<dbReference type="InterPro" id="IPR012098">
    <property type="entry name" value="SND3_fun"/>
</dbReference>
<reference evidence="5" key="1">
    <citation type="submission" date="2022-11" db="EMBL/GenBank/DDBJ databases">
        <authorList>
            <person name="Morgan W.R."/>
            <person name="Tartar A."/>
        </authorList>
    </citation>
    <scope>NUCLEOTIDE SEQUENCE</scope>
    <source>
        <strain evidence="5">ARSEF 373</strain>
    </source>
</reference>
<feature type="domain" description="Dynein axonemal assembly factor 5 TPR repeats" evidence="4">
    <location>
        <begin position="95"/>
        <end position="183"/>
    </location>
</feature>
<dbReference type="InterPro" id="IPR056497">
    <property type="entry name" value="HEAT_DAAF5"/>
</dbReference>
<dbReference type="InterPro" id="IPR021133">
    <property type="entry name" value="HEAT_type_2"/>
</dbReference>
<dbReference type="InterPro" id="IPR002110">
    <property type="entry name" value="Ankyrin_rpt"/>
</dbReference>
<dbReference type="Pfam" id="PF12796">
    <property type="entry name" value="Ank_2"/>
    <property type="match status" value="1"/>
</dbReference>
<comment type="caution">
    <text evidence="5">The sequence shown here is derived from an EMBL/GenBank/DDBJ whole genome shotgun (WGS) entry which is preliminary data.</text>
</comment>
<dbReference type="PANTHER" id="PTHR16216:SF10">
    <property type="entry name" value="RNA POLYMERASE II ASSEMBLY FACTOR RTP1 C-TERMINAL DOMAIN-CONTAINING PROTEIN"/>
    <property type="match status" value="1"/>
</dbReference>
<feature type="repeat" description="HEAT" evidence="1">
    <location>
        <begin position="404"/>
        <end position="441"/>
    </location>
</feature>
<dbReference type="InterPro" id="IPR052623">
    <property type="entry name" value="DAAF5"/>
</dbReference>
<feature type="domain" description="Dynein axonemal assembly factor 5 TPR repeats" evidence="4">
    <location>
        <begin position="220"/>
        <end position="327"/>
    </location>
</feature>
<dbReference type="InterPro" id="IPR057978">
    <property type="entry name" value="TPR_DAAF5"/>
</dbReference>
<dbReference type="PROSITE" id="PS50077">
    <property type="entry name" value="HEAT_REPEAT"/>
    <property type="match status" value="1"/>
</dbReference>
<sequence length="1226" mass="136351">MSDNRVNIDAVWGEMQQDSVAIKAASVQKLLKKSMVPTLSKRRKAKANVDASKLSLPSTVMTSLSVEDTNEARITRRSSERDAGAFNLQLQLNRLADEKPQVRKRAALALEAHFLAEDGTAMTEEMFDLMAKPLFKRFNDSIEKVREVCIRLTTRFLQQQEVDLLQVVPYLMPAVVKRINSQWAFDEENNVFTRDQFLHDAFKRGRIFVNENEVTRIRPQELSEEIRLLFLELLDALLTNAFKRNASSLLNAYIFDVMLILVSGVHDDFHEANIKSCHVVGKLSEHMVSVMKHFSIAFVRSVKDLLLHRLARVRVAALDAIRLLVSCPDFAKCRGSGTEAIADLIGHRDDNVIPVAAFYTSEVRLNYFAKLDQDSNVLVRRTFFAMISDWMTNLPDRYDHEARLMPYLLSAVSDENAEISAAAIATLDVLGRRHEEEQGEEVLEIKQYGVDGRNPTYNYTKRLPAPFRDHRPTLGTRLFVRSRSRRFLKTILIELNNWQSATRAHAVRLLKCVIVYSEETITVDVHLLIQTLLKCWRLDPTIQPDLEDIADLTGRFTSPNTYMEIILSRLRGDAEVTCIILPRATANAIEVLDGLMQGSTDKMLLPHVQEILAALSTKHILDFEAADVQRALASTINHLLELLKRKGKDTVSAYFLQHGRLTTIDRLYVSILRTLLVLKSREATSIAATSSMTLLAEVEELPTVESVLTRHFPTLFGQLREALSAISVVDWSPRCSEQVALQQLLSGTDKDTLMQHVVALDEFFTTMQQHTEASTISTPSTNTCTSATTTRADTFITLRTILNQRHVLISDPPSKHVPAIDADAPISSTPKAPATASQKKLKKEATATATATHTRTTNPAAAPSPHSKMSGKQSPMRMFIMLPMIFLMGKVDFENPMILNSARAAFLFCQLLSILLGLYIKKQIEAKNDRRKIFVPAPASPFDQSPNYDNLTETTYVEHETTKAGEFLKQTLIGAGISSFIHFRIGVNHVVLIQAVMTPMNLYDNPLVQAYVLGKRNGRIWNERLEGESASDAAAAAGAATDKKSAAAGKKAADLSPEEAIAKTLAAGVDADFDELWEAVKSAINTQTKEDKWNALMVACGSPIDTEEFIRKIVQAGIDVTAVDGDGWSALHWSAFHGRPEAAEALLESCTPAKRVVLLNIKANDGRTATEVAEGESNDDVVEVIAKYTTGKQTSNADTAAKDSEVRRRKGKNTAETTTTSVDDVD</sequence>
<accession>A0AAV2YY17</accession>
<dbReference type="AlphaFoldDB" id="A0AAV2YY17"/>
<feature type="compositionally biased region" description="Low complexity" evidence="2">
    <location>
        <begin position="846"/>
        <end position="861"/>
    </location>
</feature>
<proteinExistence type="predicted"/>
<protein>
    <submittedName>
        <fullName evidence="5">Uncharacterized protein</fullName>
    </submittedName>
</protein>
<feature type="region of interest" description="Disordered" evidence="2">
    <location>
        <begin position="819"/>
        <end position="872"/>
    </location>
</feature>
<evidence type="ECO:0000259" key="4">
    <source>
        <dbReference type="Pfam" id="PF25757"/>
    </source>
</evidence>
<feature type="domain" description="Dynein axonemal assembly factor 5 TPR repeats" evidence="4">
    <location>
        <begin position="373"/>
        <end position="441"/>
    </location>
</feature>
<dbReference type="GO" id="GO:0045047">
    <property type="term" value="P:protein targeting to ER"/>
    <property type="evidence" value="ECO:0007669"/>
    <property type="project" value="InterPro"/>
</dbReference>
<feature type="domain" description="Dynein axonemal assembly factor 5 HEAT-repeat" evidence="3">
    <location>
        <begin position="466"/>
        <end position="648"/>
    </location>
</feature>
<dbReference type="SUPFAM" id="SSF48371">
    <property type="entry name" value="ARM repeat"/>
    <property type="match status" value="1"/>
</dbReference>
<evidence type="ECO:0000259" key="3">
    <source>
        <dbReference type="Pfam" id="PF24573"/>
    </source>
</evidence>
<feature type="region of interest" description="Disordered" evidence="2">
    <location>
        <begin position="1192"/>
        <end position="1226"/>
    </location>
</feature>
<dbReference type="InterPro" id="IPR011989">
    <property type="entry name" value="ARM-like"/>
</dbReference>
<feature type="compositionally biased region" description="Polar residues" evidence="2">
    <location>
        <begin position="826"/>
        <end position="838"/>
    </location>
</feature>
<evidence type="ECO:0000313" key="6">
    <source>
        <dbReference type="Proteomes" id="UP001146120"/>
    </source>
</evidence>
<evidence type="ECO:0000256" key="2">
    <source>
        <dbReference type="SAM" id="MobiDB-lite"/>
    </source>
</evidence>
<organism evidence="5 6">
    <name type="scientific">Lagenidium giganteum</name>
    <dbReference type="NCBI Taxonomy" id="4803"/>
    <lineage>
        <taxon>Eukaryota</taxon>
        <taxon>Sar</taxon>
        <taxon>Stramenopiles</taxon>
        <taxon>Oomycota</taxon>
        <taxon>Peronosporomycetes</taxon>
        <taxon>Pythiales</taxon>
        <taxon>Pythiaceae</taxon>
    </lineage>
</organism>
<dbReference type="InterPro" id="IPR016024">
    <property type="entry name" value="ARM-type_fold"/>
</dbReference>
<dbReference type="InterPro" id="IPR036770">
    <property type="entry name" value="Ankyrin_rpt-contain_sf"/>
</dbReference>
<dbReference type="EMBL" id="DAKRPA010000091">
    <property type="protein sequence ID" value="DAZ99045.1"/>
    <property type="molecule type" value="Genomic_DNA"/>
</dbReference>
<dbReference type="Gene3D" id="1.25.40.20">
    <property type="entry name" value="Ankyrin repeat-containing domain"/>
    <property type="match status" value="1"/>
</dbReference>
<reference evidence="5" key="2">
    <citation type="journal article" date="2023" name="Microbiol Resour">
        <title>Decontamination and Annotation of the Draft Genome Sequence of the Oomycete Lagenidium giganteum ARSEF 373.</title>
        <authorList>
            <person name="Morgan W.R."/>
            <person name="Tartar A."/>
        </authorList>
    </citation>
    <scope>NUCLEOTIDE SEQUENCE</scope>
    <source>
        <strain evidence="5">ARSEF 373</strain>
    </source>
</reference>
<dbReference type="PANTHER" id="PTHR16216">
    <property type="entry name" value="DYNEIN ASSEMBLY FACTOR 5, AXONEMAL"/>
    <property type="match status" value="1"/>
</dbReference>
<feature type="compositionally biased region" description="Polar residues" evidence="2">
    <location>
        <begin position="1214"/>
        <end position="1226"/>
    </location>
</feature>
<evidence type="ECO:0000256" key="1">
    <source>
        <dbReference type="PROSITE-ProRule" id="PRU00103"/>
    </source>
</evidence>
<gene>
    <name evidence="5" type="ORF">N0F65_010931</name>
</gene>
<dbReference type="Pfam" id="PF24573">
    <property type="entry name" value="HEAT_DAAF5"/>
    <property type="match status" value="1"/>
</dbReference>
<dbReference type="GO" id="GO:0005783">
    <property type="term" value="C:endoplasmic reticulum"/>
    <property type="evidence" value="ECO:0007669"/>
    <property type="project" value="InterPro"/>
</dbReference>
<name>A0AAV2YY17_9STRA</name>
<dbReference type="Proteomes" id="UP001146120">
    <property type="component" value="Unassembled WGS sequence"/>
</dbReference>
<dbReference type="Pfam" id="PF25757">
    <property type="entry name" value="TPR_DNAAF5"/>
    <property type="match status" value="3"/>
</dbReference>
<keyword evidence="6" id="KW-1185">Reference proteome</keyword>
<evidence type="ECO:0000313" key="5">
    <source>
        <dbReference type="EMBL" id="DAZ99045.1"/>
    </source>
</evidence>
<dbReference type="Pfam" id="PF10032">
    <property type="entry name" value="Pho88"/>
    <property type="match status" value="1"/>
</dbReference>
<dbReference type="SMART" id="SM00248">
    <property type="entry name" value="ANK"/>
    <property type="match status" value="2"/>
</dbReference>
<dbReference type="Gene3D" id="1.25.10.10">
    <property type="entry name" value="Leucine-rich Repeat Variant"/>
    <property type="match status" value="2"/>
</dbReference>